<proteinExistence type="predicted"/>
<dbReference type="GO" id="GO:0005886">
    <property type="term" value="C:plasma membrane"/>
    <property type="evidence" value="ECO:0007669"/>
    <property type="project" value="UniProtKB-ARBA"/>
</dbReference>
<evidence type="ECO:0000256" key="3">
    <source>
        <dbReference type="ARBA" id="ARBA00022989"/>
    </source>
</evidence>
<evidence type="ECO:0000256" key="4">
    <source>
        <dbReference type="ARBA" id="ARBA00023136"/>
    </source>
</evidence>
<name>A0A6J7MFW9_9ZZZZ</name>
<evidence type="ECO:0000313" key="6">
    <source>
        <dbReference type="EMBL" id="CAB4976574.1"/>
    </source>
</evidence>
<keyword evidence="2 5" id="KW-0812">Transmembrane</keyword>
<feature type="transmembrane region" description="Helical" evidence="5">
    <location>
        <begin position="124"/>
        <end position="145"/>
    </location>
</feature>
<feature type="transmembrane region" description="Helical" evidence="5">
    <location>
        <begin position="65"/>
        <end position="86"/>
    </location>
</feature>
<feature type="transmembrane region" description="Helical" evidence="5">
    <location>
        <begin position="303"/>
        <end position="321"/>
    </location>
</feature>
<reference evidence="6" key="1">
    <citation type="submission" date="2020-05" db="EMBL/GenBank/DDBJ databases">
        <authorList>
            <person name="Chiriac C."/>
            <person name="Salcher M."/>
            <person name="Ghai R."/>
            <person name="Kavagutti S V."/>
        </authorList>
    </citation>
    <scope>NUCLEOTIDE SEQUENCE</scope>
</reference>
<dbReference type="EMBL" id="CAFBOR010000007">
    <property type="protein sequence ID" value="CAB4976574.1"/>
    <property type="molecule type" value="Genomic_DNA"/>
</dbReference>
<evidence type="ECO:0000256" key="1">
    <source>
        <dbReference type="ARBA" id="ARBA00004141"/>
    </source>
</evidence>
<organism evidence="6">
    <name type="scientific">freshwater metagenome</name>
    <dbReference type="NCBI Taxonomy" id="449393"/>
    <lineage>
        <taxon>unclassified sequences</taxon>
        <taxon>metagenomes</taxon>
        <taxon>ecological metagenomes</taxon>
    </lineage>
</organism>
<keyword evidence="4 5" id="KW-0472">Membrane</keyword>
<dbReference type="CDD" id="cd16914">
    <property type="entry name" value="EcfT"/>
    <property type="match status" value="1"/>
</dbReference>
<gene>
    <name evidence="6" type="ORF">UFOPK3974_00110</name>
</gene>
<feature type="transmembrane region" description="Helical" evidence="5">
    <location>
        <begin position="238"/>
        <end position="259"/>
    </location>
</feature>
<evidence type="ECO:0000256" key="2">
    <source>
        <dbReference type="ARBA" id="ARBA00022692"/>
    </source>
</evidence>
<keyword evidence="3 5" id="KW-1133">Transmembrane helix</keyword>
<feature type="transmembrane region" description="Helical" evidence="5">
    <location>
        <begin position="265"/>
        <end position="283"/>
    </location>
</feature>
<feature type="transmembrane region" description="Helical" evidence="5">
    <location>
        <begin position="333"/>
        <end position="351"/>
    </location>
</feature>
<evidence type="ECO:0000256" key="5">
    <source>
        <dbReference type="SAM" id="Phobius"/>
    </source>
</evidence>
<dbReference type="InterPro" id="IPR003339">
    <property type="entry name" value="ABC/ECF_trnsptr_transmembrane"/>
</dbReference>
<comment type="subcellular location">
    <subcellularLocation>
        <location evidence="1">Membrane</location>
        <topology evidence="1">Multi-pass membrane protein</topology>
    </subcellularLocation>
</comment>
<accession>A0A6J7MFW9</accession>
<dbReference type="Pfam" id="PF02361">
    <property type="entry name" value="CbiQ"/>
    <property type="match status" value="1"/>
</dbReference>
<dbReference type="AlphaFoldDB" id="A0A6J7MFW9"/>
<feature type="transmembrane region" description="Helical" evidence="5">
    <location>
        <begin position="20"/>
        <end position="53"/>
    </location>
</feature>
<sequence>MSETQEIKQAHAVRSSWHAVAWLGWALAAAMSVQLAPSPVYIAIIVSICALAVETHAVEGPFKRAFPALLALGVIFSFIRVVLAALTTHIGERVLFSLPQATLPRLLGGFTVGGTIETGVILDALVAGFTIIGVMAVFGALNAVISHYELVQSAPRAFHEAGIAITVALAFVPSTIESVHAVREADRARTGGRVVRRARSLRLVVPVLERGLERAVSLAESMDSRGFSHGEPARGERVAGWLGLAGLLALAASFVALIGRSTASAAIFGLCGGALIIAAVAVASRSNARARYRRRRITKADALMVALAWISPAALGVLTIYGNDTLTWSASPLAWPQVGLIPVIALIPLLAPMVRRPWESVIDSHSNELVTP</sequence>
<protein>
    <submittedName>
        <fullName evidence="6">Unannotated protein</fullName>
    </submittedName>
</protein>